<dbReference type="NCBIfam" id="TIGR03062">
    <property type="entry name" value="pip_yhgE_Cterm"/>
    <property type="match status" value="1"/>
</dbReference>
<dbReference type="InterPro" id="IPR013525">
    <property type="entry name" value="ABC2_TM"/>
</dbReference>
<keyword evidence="4 6" id="KW-0472">Membrane</keyword>
<dbReference type="Pfam" id="PF12698">
    <property type="entry name" value="ABC2_membrane_3"/>
    <property type="match status" value="1"/>
</dbReference>
<feature type="domain" description="ABC-2 type transporter transmembrane" evidence="7">
    <location>
        <begin position="24"/>
        <end position="695"/>
    </location>
</feature>
<dbReference type="Gene3D" id="1.10.287.950">
    <property type="entry name" value="Methyl-accepting chemotaxis protein"/>
    <property type="match status" value="1"/>
</dbReference>
<feature type="transmembrane region" description="Helical" evidence="6">
    <location>
        <begin position="21"/>
        <end position="41"/>
    </location>
</feature>
<dbReference type="RefSeq" id="WP_021103316.1">
    <property type="nucleotide sequence ID" value="NZ_LT906441.1"/>
</dbReference>
<feature type="transmembrane region" description="Helical" evidence="6">
    <location>
        <begin position="623"/>
        <end position="647"/>
    </location>
</feature>
<dbReference type="Gene3D" id="3.40.1710.10">
    <property type="entry name" value="abc type-2 transporter like domain"/>
    <property type="match status" value="1"/>
</dbReference>
<keyword evidence="3 6" id="KW-1133">Transmembrane helix</keyword>
<evidence type="ECO:0000313" key="8">
    <source>
        <dbReference type="EMBL" id="SNV36012.1"/>
    </source>
</evidence>
<feature type="transmembrane region" description="Helical" evidence="6">
    <location>
        <begin position="591"/>
        <end position="611"/>
    </location>
</feature>
<evidence type="ECO:0000259" key="7">
    <source>
        <dbReference type="Pfam" id="PF12698"/>
    </source>
</evidence>
<feature type="transmembrane region" description="Helical" evidence="6">
    <location>
        <begin position="672"/>
        <end position="696"/>
    </location>
</feature>
<dbReference type="InterPro" id="IPR023908">
    <property type="entry name" value="xxxLxxG_rpt"/>
</dbReference>
<evidence type="ECO:0000256" key="5">
    <source>
        <dbReference type="SAM" id="MobiDB-lite"/>
    </source>
</evidence>
<dbReference type="NCBIfam" id="TIGR03057">
    <property type="entry name" value="xxxLxxG_by_4"/>
    <property type="match status" value="1"/>
</dbReference>
<dbReference type="InterPro" id="IPR051328">
    <property type="entry name" value="T7SS_ABC-Transporter"/>
</dbReference>
<dbReference type="EMBL" id="LT906441">
    <property type="protein sequence ID" value="SNV36012.1"/>
    <property type="molecule type" value="Genomic_DNA"/>
</dbReference>
<dbReference type="PANTHER" id="PTHR43077">
    <property type="entry name" value="TRANSPORT PERMEASE YVFS-RELATED"/>
    <property type="match status" value="1"/>
</dbReference>
<protein>
    <submittedName>
        <fullName evidence="8">YhgE/Pip C-terminal domain</fullName>
    </submittedName>
</protein>
<evidence type="ECO:0000313" key="9">
    <source>
        <dbReference type="Proteomes" id="UP000215332"/>
    </source>
</evidence>
<dbReference type="InterPro" id="IPR017501">
    <property type="entry name" value="Phage_infect_YhgE_C"/>
</dbReference>
<evidence type="ECO:0000256" key="2">
    <source>
        <dbReference type="ARBA" id="ARBA00022692"/>
    </source>
</evidence>
<dbReference type="InterPro" id="IPR017500">
    <property type="entry name" value="Phage_infect_YhgE_N"/>
</dbReference>
<dbReference type="Proteomes" id="UP000215332">
    <property type="component" value="Chromosome 1"/>
</dbReference>
<dbReference type="NCBIfam" id="TIGR03061">
    <property type="entry name" value="pip_yhgE_Nterm"/>
    <property type="match status" value="1"/>
</dbReference>
<evidence type="ECO:0000256" key="4">
    <source>
        <dbReference type="ARBA" id="ARBA00023136"/>
    </source>
</evidence>
<dbReference type="eggNOG" id="COG1511">
    <property type="taxonomic scope" value="Bacteria"/>
</dbReference>
<reference evidence="8 9" key="1">
    <citation type="submission" date="2017-06" db="EMBL/GenBank/DDBJ databases">
        <authorList>
            <consortium name="Pathogen Informatics"/>
        </authorList>
    </citation>
    <scope>NUCLEOTIDE SEQUENCE [LARGE SCALE GENOMIC DNA]</scope>
    <source>
        <strain evidence="8 9">NCTC11865</strain>
    </source>
</reference>
<sequence>MLINLAKLLKYEFRRFKGRSRLALFFVLIIPLLYGGVYLHANWDLYANTDDVPIAVVNLDEPTTFGDKTVDGGNQLESQLKSRPLFDWRFMGTDSQAAVDGLRAGDYYMVITIPKDFSKNLVSAGDYKPARATLQLRRDDANGFIIGLLTSQVETSLGKALDESVTQTYFESVFGNLQKIKDSLGNASDGAKKVSDGNKSVNDAVTLMNTKMLDATKSLGEGQESVNRVNSALNDADSASSKLTQAVGQARNGSTTIAAAAQDVGEDAQVVNAQTGQLIDQINNNLPALQQQAKHLVTATGKLENPNGPTVTTINSNVSGARDASTQLLSTHPELANDAHYIELVKNLSGAASATTTVSSNVAAVVNASAGLNLSLDQSTANQAAQNAKSALDRLNRDVDKANAGTDQLKASMATAESGAKDMDSAVHKATQSGREATEKMPKVVSGVVQLSNGLGQLKKGTDTLTTGASQLSTGLQDGYKKMPSLSPTQTETMSKVMSTPVDVEQTVDHPAKYYGRGLAPMFFSIAMWISAISTFLVLRTISGRAQAGRASSVRLLMMGFGPAATVCLVGALIMIFGVWLVLGLDPVHPWLLLLFVTVTSLAWMAMAHVLRLIMGSPQTAVFLILLVLQLPTCGGTFPVTMLPTFYEHLAVFMPMKYSVDAFRYLISDGPLHYFVTGITVQAVLLAISLFCIAWLGHRHKRFRMRDLHPPMVTSNSSGDFAFSVHPR</sequence>
<feature type="region of interest" description="Disordered" evidence="5">
    <location>
        <begin position="403"/>
        <end position="424"/>
    </location>
</feature>
<dbReference type="AlphaFoldDB" id="A0A239WNK7"/>
<evidence type="ECO:0000256" key="1">
    <source>
        <dbReference type="ARBA" id="ARBA00004141"/>
    </source>
</evidence>
<name>A0A239WNK7_9ACTN</name>
<feature type="compositionally biased region" description="Polar residues" evidence="5">
    <location>
        <begin position="486"/>
        <end position="498"/>
    </location>
</feature>
<feature type="transmembrane region" description="Helical" evidence="6">
    <location>
        <begin position="519"/>
        <end position="539"/>
    </location>
</feature>
<feature type="transmembrane region" description="Helical" evidence="6">
    <location>
        <begin position="560"/>
        <end position="585"/>
    </location>
</feature>
<feature type="region of interest" description="Disordered" evidence="5">
    <location>
        <begin position="477"/>
        <end position="498"/>
    </location>
</feature>
<proteinExistence type="predicted"/>
<organism evidence="8 9">
    <name type="scientific">Cutibacterium granulosum</name>
    <dbReference type="NCBI Taxonomy" id="33011"/>
    <lineage>
        <taxon>Bacteria</taxon>
        <taxon>Bacillati</taxon>
        <taxon>Actinomycetota</taxon>
        <taxon>Actinomycetes</taxon>
        <taxon>Propionibacteriales</taxon>
        <taxon>Propionibacteriaceae</taxon>
        <taxon>Cutibacterium</taxon>
    </lineage>
</organism>
<dbReference type="KEGG" id="cgrn:4412665_01308"/>
<accession>A0A239WNK7</accession>
<evidence type="ECO:0000256" key="6">
    <source>
        <dbReference type="SAM" id="Phobius"/>
    </source>
</evidence>
<comment type="subcellular location">
    <subcellularLocation>
        <location evidence="1">Membrane</location>
        <topology evidence="1">Multi-pass membrane protein</topology>
    </subcellularLocation>
</comment>
<dbReference type="PANTHER" id="PTHR43077:SF5">
    <property type="entry name" value="PHAGE INFECTION PROTEIN"/>
    <property type="match status" value="1"/>
</dbReference>
<dbReference type="GO" id="GO:0140359">
    <property type="term" value="F:ABC-type transporter activity"/>
    <property type="evidence" value="ECO:0007669"/>
    <property type="project" value="InterPro"/>
</dbReference>
<keyword evidence="2 6" id="KW-0812">Transmembrane</keyword>
<evidence type="ECO:0000256" key="3">
    <source>
        <dbReference type="ARBA" id="ARBA00022989"/>
    </source>
</evidence>
<gene>
    <name evidence="8" type="ORF">SAMEA4412665_01308</name>
</gene>
<dbReference type="GO" id="GO:0016020">
    <property type="term" value="C:membrane"/>
    <property type="evidence" value="ECO:0007669"/>
    <property type="project" value="UniProtKB-SubCell"/>
</dbReference>